<comment type="caution">
    <text evidence="4">The sequence shown here is derived from an EMBL/GenBank/DDBJ whole genome shotgun (WGS) entry which is preliminary data.</text>
</comment>
<keyword evidence="4" id="KW-0418">Kinase</keyword>
<dbReference type="GO" id="GO:0005524">
    <property type="term" value="F:ATP binding"/>
    <property type="evidence" value="ECO:0007669"/>
    <property type="project" value="UniProtKB-UniRule"/>
</dbReference>
<feature type="region of interest" description="Disordered" evidence="2">
    <location>
        <begin position="272"/>
        <end position="341"/>
    </location>
</feature>
<protein>
    <submittedName>
        <fullName evidence="4">Serine/threonine protein kinase</fullName>
    </submittedName>
</protein>
<dbReference type="InterPro" id="IPR000719">
    <property type="entry name" value="Prot_kinase_dom"/>
</dbReference>
<dbReference type="PANTHER" id="PTHR44167">
    <property type="entry name" value="OVARIAN-SPECIFIC SERINE/THREONINE-PROTEIN KINASE LOK-RELATED"/>
    <property type="match status" value="1"/>
</dbReference>
<accession>V6TEI7</accession>
<dbReference type="PROSITE" id="PS50011">
    <property type="entry name" value="PROTEIN_KINASE_DOM"/>
    <property type="match status" value="1"/>
</dbReference>
<dbReference type="GO" id="GO:0051598">
    <property type="term" value="P:meiotic recombination checkpoint signaling"/>
    <property type="evidence" value="ECO:0007669"/>
    <property type="project" value="TreeGrafter"/>
</dbReference>
<dbReference type="PANTHER" id="PTHR44167:SF29">
    <property type="entry name" value="SERINE_THREONINE PROTEIN KINASE-43"/>
    <property type="match status" value="1"/>
</dbReference>
<keyword evidence="1" id="KW-0547">Nucleotide-binding</keyword>
<dbReference type="VEuPathDB" id="GiardiaDB:GL50803_0017073"/>
<dbReference type="Pfam" id="PF00069">
    <property type="entry name" value="Pkinase"/>
    <property type="match status" value="1"/>
</dbReference>
<dbReference type="EMBL" id="AHGT01000029">
    <property type="protein sequence ID" value="ESU37318.1"/>
    <property type="molecule type" value="Genomic_DNA"/>
</dbReference>
<proteinExistence type="predicted"/>
<sequence>MLSLSNLISKKQISKMCPPSPEPYQQGCELGVGSVVKNPHGKEHYTLLHCIGSGCYGAVFVAIDNTRSCFYALKQIRFQRFTNPLSELSGGKEAAPCQREMHASTNTEVCALRHLNTRPHSSIPMFHHAFNVDESLYIVMEFSSGSPLTDVLTRYRSLNSGAFPAIPYYYLKLLVRRLLRAIHHCHQSGVAHLDIKPDNIHIESPTRLTLVDYGQSYTIHEGVSDDPWLDSRIGAMAFLPPEVLTSSTLYTTSYLNLKNLVSSFSLDPSLTPNCQSAQSQQALRTPRRTPTLTDVKEQNLPQHKSPHVKSKGSKQVSQSRDSSSSDSKKSTSAPTRSASVSVSYTPMHHISTLFLKDCTLYHDKGRVQATGARFRLWMDAILRMRMFTKFDRPQTPPFCVSFENGSVKLNAIDIRDIIEISEALNDSVAKYNIVDPKAAVTDSSANNFPLASDLLEIGIKLGIPDLKGTTLHVFNSKLAIDSWAAGLVLLICIIGDYPFRDVSTFEIVPSVQLMAEAIRQQLDSTLEVISQGNFEKYRLYLRTLNDKASCDLCGKCALCLMEKSFCNQQLRRNITKFCRKPVPLPDSFTVSPNGPLSSDLHLDLFLLIAGLLHPNPKARMSISEAMECPWLANINEFTLQQHEYYSNATNTAIFSSNIRFQELAIKSNNQMDQLGSMVDKFVKSVKEFHKSSTSATDPEYSRPPAVLCTNSLSSSSRRDSLSKAKNVRDGLRSGAISRKHSVASGIPEVNIRTAGASISAGSVMSSIVIDDADATEKPFDFEAYQQGRLNFDVDAHKMIFDEPCGTSSTDSSSL</sequence>
<evidence type="ECO:0000259" key="3">
    <source>
        <dbReference type="PROSITE" id="PS50011"/>
    </source>
</evidence>
<dbReference type="GO" id="GO:0004674">
    <property type="term" value="F:protein serine/threonine kinase activity"/>
    <property type="evidence" value="ECO:0007669"/>
    <property type="project" value="UniProtKB-KW"/>
</dbReference>
<dbReference type="AlphaFoldDB" id="V6TEI7"/>
<dbReference type="InterPro" id="IPR017441">
    <property type="entry name" value="Protein_kinase_ATP_BS"/>
</dbReference>
<feature type="compositionally biased region" description="Low complexity" evidence="2">
    <location>
        <begin position="313"/>
        <end position="325"/>
    </location>
</feature>
<evidence type="ECO:0000313" key="5">
    <source>
        <dbReference type="Proteomes" id="UP000018320"/>
    </source>
</evidence>
<dbReference type="SUPFAM" id="SSF56112">
    <property type="entry name" value="Protein kinase-like (PK-like)"/>
    <property type="match status" value="2"/>
</dbReference>
<dbReference type="InterPro" id="IPR011009">
    <property type="entry name" value="Kinase-like_dom_sf"/>
</dbReference>
<evidence type="ECO:0000256" key="2">
    <source>
        <dbReference type="SAM" id="MobiDB-lite"/>
    </source>
</evidence>
<dbReference type="VEuPathDB" id="GiardiaDB:QR46_0527"/>
<feature type="compositionally biased region" description="Polar residues" evidence="2">
    <location>
        <begin position="272"/>
        <end position="282"/>
    </location>
</feature>
<keyword evidence="4" id="KW-0723">Serine/threonine-protein kinase</keyword>
<keyword evidence="4" id="KW-0808">Transferase</keyword>
<reference evidence="5" key="1">
    <citation type="submission" date="2012-02" db="EMBL/GenBank/DDBJ databases">
        <title>Genome sequencing of Giardia lamblia Genotypes A2 and B isolates (DH and GS) and comparative analysis with the genomes of Genotypes A1 and E (WB and Pig).</title>
        <authorList>
            <person name="Adam R."/>
            <person name="Dahlstrom E."/>
            <person name="Martens C."/>
            <person name="Bruno D."/>
            <person name="Barbian K."/>
            <person name="Porcella S.F."/>
            <person name="Nash T."/>
        </authorList>
    </citation>
    <scope>NUCLEOTIDE SEQUENCE</scope>
    <source>
        <strain evidence="5">DH</strain>
    </source>
</reference>
<dbReference type="Proteomes" id="UP000018320">
    <property type="component" value="Unassembled WGS sequence"/>
</dbReference>
<reference evidence="4 5" key="2">
    <citation type="journal article" date="2013" name="Genome Biol. Evol.">
        <title>Genome sequencing of Giardia lamblia genotypes A2 and B isolates (DH and GS) and comparative analysis with the genomes of genotypes A1 and E (WB and Pig).</title>
        <authorList>
            <person name="Adam R.D."/>
            <person name="Dahlstrom E.W."/>
            <person name="Martens C.A."/>
            <person name="Bruno D.P."/>
            <person name="Barbian K.D."/>
            <person name="Ricklefs S.M."/>
            <person name="Hernandez M.M."/>
            <person name="Narla N.P."/>
            <person name="Patel R.B."/>
            <person name="Porcella S.F."/>
            <person name="Nash T.E."/>
        </authorList>
    </citation>
    <scope>NUCLEOTIDE SEQUENCE [LARGE SCALE GENOMIC DNA]</scope>
    <source>
        <strain evidence="4 5">DH</strain>
    </source>
</reference>
<dbReference type="SMART" id="SM00220">
    <property type="entry name" value="S_TKc"/>
    <property type="match status" value="1"/>
</dbReference>
<keyword evidence="1" id="KW-0067">ATP-binding</keyword>
<evidence type="ECO:0000313" key="4">
    <source>
        <dbReference type="EMBL" id="ESU37318.1"/>
    </source>
</evidence>
<dbReference type="GO" id="GO:0005634">
    <property type="term" value="C:nucleus"/>
    <property type="evidence" value="ECO:0007669"/>
    <property type="project" value="TreeGrafter"/>
</dbReference>
<dbReference type="PROSITE" id="PS00107">
    <property type="entry name" value="PROTEIN_KINASE_ATP"/>
    <property type="match status" value="1"/>
</dbReference>
<feature type="binding site" evidence="1">
    <location>
        <position position="74"/>
    </location>
    <ligand>
        <name>ATP</name>
        <dbReference type="ChEBI" id="CHEBI:30616"/>
    </ligand>
</feature>
<dbReference type="Gene3D" id="1.10.510.10">
    <property type="entry name" value="Transferase(Phosphotransferase) domain 1"/>
    <property type="match status" value="2"/>
</dbReference>
<dbReference type="VEuPathDB" id="GiardiaDB:DHA2_151997"/>
<feature type="domain" description="Protein kinase" evidence="3">
    <location>
        <begin position="45"/>
        <end position="631"/>
    </location>
</feature>
<dbReference type="GO" id="GO:0005737">
    <property type="term" value="C:cytoplasm"/>
    <property type="evidence" value="ECO:0007669"/>
    <property type="project" value="TreeGrafter"/>
</dbReference>
<gene>
    <name evidence="4" type="ORF">DHA2_151997</name>
</gene>
<name>V6TEI7_GIAIN</name>
<dbReference type="VEuPathDB" id="GiardiaDB:GL50581_3781"/>
<organism evidence="4 5">
    <name type="scientific">Giardia intestinalis</name>
    <name type="common">Giardia lamblia</name>
    <dbReference type="NCBI Taxonomy" id="5741"/>
    <lineage>
        <taxon>Eukaryota</taxon>
        <taxon>Metamonada</taxon>
        <taxon>Diplomonadida</taxon>
        <taxon>Hexamitidae</taxon>
        <taxon>Giardiinae</taxon>
        <taxon>Giardia</taxon>
    </lineage>
</organism>
<evidence type="ECO:0000256" key="1">
    <source>
        <dbReference type="PROSITE-ProRule" id="PRU10141"/>
    </source>
</evidence>